<keyword evidence="4" id="KW-1185">Reference proteome</keyword>
<organism evidence="3 4">
    <name type="scientific">Mucuna pruriens</name>
    <name type="common">Velvet bean</name>
    <name type="synonym">Dolichos pruriens</name>
    <dbReference type="NCBI Taxonomy" id="157652"/>
    <lineage>
        <taxon>Eukaryota</taxon>
        <taxon>Viridiplantae</taxon>
        <taxon>Streptophyta</taxon>
        <taxon>Embryophyta</taxon>
        <taxon>Tracheophyta</taxon>
        <taxon>Spermatophyta</taxon>
        <taxon>Magnoliopsida</taxon>
        <taxon>eudicotyledons</taxon>
        <taxon>Gunneridae</taxon>
        <taxon>Pentapetalae</taxon>
        <taxon>rosids</taxon>
        <taxon>fabids</taxon>
        <taxon>Fabales</taxon>
        <taxon>Fabaceae</taxon>
        <taxon>Papilionoideae</taxon>
        <taxon>50 kb inversion clade</taxon>
        <taxon>NPAAA clade</taxon>
        <taxon>indigoferoid/millettioid clade</taxon>
        <taxon>Phaseoleae</taxon>
        <taxon>Mucuna</taxon>
    </lineage>
</organism>
<proteinExistence type="predicted"/>
<reference evidence="3" key="1">
    <citation type="submission" date="2018-05" db="EMBL/GenBank/DDBJ databases">
        <title>Draft genome of Mucuna pruriens seed.</title>
        <authorList>
            <person name="Nnadi N.E."/>
            <person name="Vos R."/>
            <person name="Hasami M.H."/>
            <person name="Devisetty U.K."/>
            <person name="Aguiy J.C."/>
        </authorList>
    </citation>
    <scope>NUCLEOTIDE SEQUENCE [LARGE SCALE GENOMIC DNA]</scope>
    <source>
        <strain evidence="3">JCA_2017</strain>
    </source>
</reference>
<comment type="caution">
    <text evidence="3">The sequence shown here is derived from an EMBL/GenBank/DDBJ whole genome shotgun (WGS) entry which is preliminary data.</text>
</comment>
<dbReference type="AlphaFoldDB" id="A0A371F513"/>
<name>A0A371F513_MUCPR</name>
<dbReference type="Pfam" id="PF02458">
    <property type="entry name" value="Transferase"/>
    <property type="match status" value="1"/>
</dbReference>
<dbReference type="OrthoDB" id="1862401at2759"/>
<keyword evidence="2" id="KW-0012">Acyltransferase</keyword>
<dbReference type="Proteomes" id="UP000257109">
    <property type="component" value="Unassembled WGS sequence"/>
</dbReference>
<accession>A0A371F513</accession>
<dbReference type="PANTHER" id="PTHR31625">
    <property type="match status" value="1"/>
</dbReference>
<protein>
    <submittedName>
        <fullName evidence="3">Phenolic glucoside malonyltransferase 1</fullName>
    </submittedName>
</protein>
<dbReference type="InterPro" id="IPR023213">
    <property type="entry name" value="CAT-like_dom_sf"/>
</dbReference>
<feature type="non-terminal residue" evidence="3">
    <location>
        <position position="1"/>
    </location>
</feature>
<evidence type="ECO:0000313" key="3">
    <source>
        <dbReference type="EMBL" id="RDX73406.1"/>
    </source>
</evidence>
<keyword evidence="1" id="KW-0808">Transferase</keyword>
<evidence type="ECO:0000256" key="1">
    <source>
        <dbReference type="ARBA" id="ARBA00022679"/>
    </source>
</evidence>
<dbReference type="STRING" id="157652.A0A371F513"/>
<dbReference type="Gene3D" id="3.30.559.10">
    <property type="entry name" value="Chloramphenicol acetyltransferase-like domain"/>
    <property type="match status" value="2"/>
</dbReference>
<sequence>MASSDNSIKIHEQCIVAPPSATATSFTLPLTFFDIIWLRFHPVERIFFYSLPLPHSQPCFFFDNLKTSLSRTLQHFLPSAGNVVWPSDSPKPFIQFNPGDGVSFVLAQCDVDAEFDHLLDHSPREATQSRTLVPHLHSSDSLASVISFQITLFPNKGFTIGISSHHALFDGKSSSMFIKAWAYACKSNEEKLEALFDRELIKDPTGLESVFINNWRKMDTSNCRSLKIMSQPIKEHAVRATFELTREDLDKIKKMVLSKWELVEEEAEPNFASSNSKPTTLSTFVISCAYVSVCIVKAFHKAQIIQKFALGFPFDCRARLEPPIPENYFGNCVASHIVDAELDDFIKEDGVVIVAKRIWSKVKMLDKGALDGVETMSSNHMAKSSEGVEVIGVAGSNRHGIYGIDFGWGRPAKVEITSIDKGVSIGLTESKDGRGGVQLGLVLNKHVMDHFHALFHARLSFD</sequence>
<evidence type="ECO:0000256" key="2">
    <source>
        <dbReference type="ARBA" id="ARBA00023315"/>
    </source>
</evidence>
<gene>
    <name evidence="3" type="primary">PMAT1</name>
    <name evidence="3" type="ORF">CR513_46991</name>
</gene>
<dbReference type="InterPro" id="IPR051504">
    <property type="entry name" value="Plant_metabolite_acyltrans"/>
</dbReference>
<dbReference type="EMBL" id="QJKJ01010540">
    <property type="protein sequence ID" value="RDX73406.1"/>
    <property type="molecule type" value="Genomic_DNA"/>
</dbReference>
<evidence type="ECO:0000313" key="4">
    <source>
        <dbReference type="Proteomes" id="UP000257109"/>
    </source>
</evidence>
<dbReference type="GO" id="GO:0016747">
    <property type="term" value="F:acyltransferase activity, transferring groups other than amino-acyl groups"/>
    <property type="evidence" value="ECO:0007669"/>
    <property type="project" value="UniProtKB-ARBA"/>
</dbReference>